<proteinExistence type="predicted"/>
<organism evidence="1">
    <name type="scientific">Arundo donax</name>
    <name type="common">Giant reed</name>
    <name type="synonym">Donax arundinaceus</name>
    <dbReference type="NCBI Taxonomy" id="35708"/>
    <lineage>
        <taxon>Eukaryota</taxon>
        <taxon>Viridiplantae</taxon>
        <taxon>Streptophyta</taxon>
        <taxon>Embryophyta</taxon>
        <taxon>Tracheophyta</taxon>
        <taxon>Spermatophyta</taxon>
        <taxon>Magnoliopsida</taxon>
        <taxon>Liliopsida</taxon>
        <taxon>Poales</taxon>
        <taxon>Poaceae</taxon>
        <taxon>PACMAD clade</taxon>
        <taxon>Arundinoideae</taxon>
        <taxon>Arundineae</taxon>
        <taxon>Arundo</taxon>
    </lineage>
</organism>
<accession>A0A0A9PM30</accession>
<reference evidence="1" key="2">
    <citation type="journal article" date="2015" name="Data Brief">
        <title>Shoot transcriptome of the giant reed, Arundo donax.</title>
        <authorList>
            <person name="Barrero R.A."/>
            <person name="Guerrero F.D."/>
            <person name="Moolhuijzen P."/>
            <person name="Goolsby J.A."/>
            <person name="Tidwell J."/>
            <person name="Bellgard S.E."/>
            <person name="Bellgard M.I."/>
        </authorList>
    </citation>
    <scope>NUCLEOTIDE SEQUENCE</scope>
    <source>
        <tissue evidence="1">Shoot tissue taken approximately 20 cm above the soil surface</tissue>
    </source>
</reference>
<dbReference type="AlphaFoldDB" id="A0A0A9PM30"/>
<dbReference type="EMBL" id="GBRH01214451">
    <property type="protein sequence ID" value="JAD83444.1"/>
    <property type="molecule type" value="Transcribed_RNA"/>
</dbReference>
<evidence type="ECO:0000313" key="1">
    <source>
        <dbReference type="EMBL" id="JAD83444.1"/>
    </source>
</evidence>
<sequence length="80" mass="8881">MGFVGMEEDECRANIGSDAGTQLPTKRLGIVFARQAVIQASIGHEFIDKSLSILACSYKSNKIWMPHPAENLHLLIELRL</sequence>
<reference evidence="1" key="1">
    <citation type="submission" date="2014-09" db="EMBL/GenBank/DDBJ databases">
        <authorList>
            <person name="Magalhaes I.L.F."/>
            <person name="Oliveira U."/>
            <person name="Santos F.R."/>
            <person name="Vidigal T.H.D.A."/>
            <person name="Brescovit A.D."/>
            <person name="Santos A.J."/>
        </authorList>
    </citation>
    <scope>NUCLEOTIDE SEQUENCE</scope>
    <source>
        <tissue evidence="1">Shoot tissue taken approximately 20 cm above the soil surface</tissue>
    </source>
</reference>
<name>A0A0A9PM30_ARUDO</name>
<protein>
    <submittedName>
        <fullName evidence="1">Uncharacterized protein</fullName>
    </submittedName>
</protein>